<evidence type="ECO:0000313" key="7">
    <source>
        <dbReference type="Proteomes" id="UP001318040"/>
    </source>
</evidence>
<evidence type="ECO:0000256" key="5">
    <source>
        <dbReference type="ARBA" id="ARBA00038487"/>
    </source>
</evidence>
<dbReference type="AlphaFoldDB" id="A0AAJ7XAE9"/>
<dbReference type="GO" id="GO:0032874">
    <property type="term" value="P:positive regulation of stress-activated MAPK cascade"/>
    <property type="evidence" value="ECO:0007669"/>
    <property type="project" value="TreeGrafter"/>
</dbReference>
<dbReference type="FunFam" id="2.120.10.80:FF:000009">
    <property type="entry name" value="Kelch domain-containing protein 10"/>
    <property type="match status" value="1"/>
</dbReference>
<keyword evidence="2" id="KW-0880">Kelch repeat</keyword>
<gene>
    <name evidence="8" type="primary">KLHDC10</name>
</gene>
<dbReference type="Pfam" id="PF01344">
    <property type="entry name" value="Kelch_1"/>
    <property type="match status" value="1"/>
</dbReference>
<dbReference type="SMART" id="SM00612">
    <property type="entry name" value="Kelch"/>
    <property type="match status" value="2"/>
</dbReference>
<evidence type="ECO:0000256" key="4">
    <source>
        <dbReference type="ARBA" id="ARBA00022786"/>
    </source>
</evidence>
<dbReference type="CTD" id="23008"/>
<dbReference type="InterPro" id="IPR015915">
    <property type="entry name" value="Kelch-typ_b-propeller"/>
</dbReference>
<dbReference type="SUPFAM" id="SSF117281">
    <property type="entry name" value="Kelch motif"/>
    <property type="match status" value="2"/>
</dbReference>
<protein>
    <recommendedName>
        <fullName evidence="6">Kelch domain-containing protein 10</fullName>
    </recommendedName>
</protein>
<name>A0AAJ7XAE9_PETMA</name>
<comment type="pathway">
    <text evidence="1">Protein modification; protein ubiquitination.</text>
</comment>
<dbReference type="PANTHER" id="PTHR46428">
    <property type="entry name" value="KELCH DOMAIN-CONTAINING PROTEIN 10"/>
    <property type="match status" value="1"/>
</dbReference>
<keyword evidence="3" id="KW-0677">Repeat</keyword>
<reference evidence="8" key="1">
    <citation type="submission" date="2025-08" db="UniProtKB">
        <authorList>
            <consortium name="RefSeq"/>
        </authorList>
    </citation>
    <scope>IDENTIFICATION</scope>
    <source>
        <tissue evidence="8">Sperm</tissue>
    </source>
</reference>
<organism evidence="7 8">
    <name type="scientific">Petromyzon marinus</name>
    <name type="common">Sea lamprey</name>
    <dbReference type="NCBI Taxonomy" id="7757"/>
    <lineage>
        <taxon>Eukaryota</taxon>
        <taxon>Metazoa</taxon>
        <taxon>Chordata</taxon>
        <taxon>Craniata</taxon>
        <taxon>Vertebrata</taxon>
        <taxon>Cyclostomata</taxon>
        <taxon>Hyperoartia</taxon>
        <taxon>Petromyzontiformes</taxon>
        <taxon>Petromyzontidae</taxon>
        <taxon>Petromyzon</taxon>
    </lineage>
</organism>
<evidence type="ECO:0000256" key="6">
    <source>
        <dbReference type="ARBA" id="ARBA00041041"/>
    </source>
</evidence>
<dbReference type="RefSeq" id="XP_032827479.1">
    <property type="nucleotide sequence ID" value="XM_032971588.1"/>
</dbReference>
<keyword evidence="7" id="KW-1185">Reference proteome</keyword>
<comment type="similarity">
    <text evidence="5">Belongs to the KLHDC10 family.</text>
</comment>
<dbReference type="FunFam" id="2.120.10.80:FF:000010">
    <property type="entry name" value="kelch domain-containing protein 10"/>
    <property type="match status" value="1"/>
</dbReference>
<evidence type="ECO:0000313" key="8">
    <source>
        <dbReference type="RefSeq" id="XP_032827479.1"/>
    </source>
</evidence>
<dbReference type="Proteomes" id="UP001318040">
    <property type="component" value="Chromosome 46"/>
</dbReference>
<evidence type="ECO:0000256" key="1">
    <source>
        <dbReference type="ARBA" id="ARBA00004906"/>
    </source>
</evidence>
<dbReference type="InterPro" id="IPR052125">
    <property type="entry name" value="KLHDC10"/>
</dbReference>
<keyword evidence="4" id="KW-0833">Ubl conjugation pathway</keyword>
<accession>A0AAJ7XAE9</accession>
<dbReference type="Pfam" id="PF24681">
    <property type="entry name" value="Kelch_KLHDC2_KLHL20_DRC7"/>
    <property type="match status" value="1"/>
</dbReference>
<dbReference type="InterPro" id="IPR006652">
    <property type="entry name" value="Kelch_1"/>
</dbReference>
<sequence length="386" mass="43007">MSLTGFCIKGGGAMVRRGDARGSFSVCEPEPPARSGHRCIADSANLYVFGGYNPDFDESGGPGNAEYPLFRELWRYHLATGTWHRVPTDGYTPKELASMSVVLHGSSLLTFGGTGVPFGESSGNDVNVCNLRSRCWTRLPSRGRKPSKIYGQAMAIIHGALYVFGGTTGYVYNTDLHRLDLGTHEWVKLEPCNGRDEMPGERYRHEIAHDDTRIYVLGGGTSWMAYPLDKINAYNLENNMWEEIMTKPHDKIGFPAARRCHSCVQIGKDVFICGGYDGERIFGDLWRLNLGSFQWTKLPAEMPEPAYFHCAAVTPAGCMYVHGGVVSIQENRRTPSLYRAWLTAPSLLELCWERLLASAPCLAHASPRHLLQLGLSWQLIDRLRDT</sequence>
<dbReference type="Gene3D" id="2.120.10.80">
    <property type="entry name" value="Kelch-type beta propeller"/>
    <property type="match status" value="2"/>
</dbReference>
<evidence type="ECO:0000256" key="3">
    <source>
        <dbReference type="ARBA" id="ARBA00022737"/>
    </source>
</evidence>
<dbReference type="PANTHER" id="PTHR46428:SF1">
    <property type="entry name" value="KELCH DOMAIN-CONTAINING PROTEIN 10"/>
    <property type="match status" value="1"/>
</dbReference>
<evidence type="ECO:0000256" key="2">
    <source>
        <dbReference type="ARBA" id="ARBA00022441"/>
    </source>
</evidence>
<proteinExistence type="inferred from homology"/>